<evidence type="ECO:0000313" key="2">
    <source>
        <dbReference type="Proteomes" id="UP000703269"/>
    </source>
</evidence>
<name>A0A9P3LJM2_9APHY</name>
<sequence length="179" mass="19415">MPTDAPATISLALFRRSNDPNVPRSYHFGVVVSRGAPHGLVDLYEIDNPGSGWELQHAVMGSARGQVMLEDLRTLVGCIVVGAAEGMSVREVGEFISQYGPSPREDDWLVPGKNEWTCASWALRVVADLNSTELLQPTISVGLDKLYYLTYRAGFSFQDGELGAVKDGVRTAMLGDVLS</sequence>
<dbReference type="Proteomes" id="UP000703269">
    <property type="component" value="Unassembled WGS sequence"/>
</dbReference>
<proteinExistence type="predicted"/>
<dbReference type="AlphaFoldDB" id="A0A9P3LJM2"/>
<organism evidence="1 2">
    <name type="scientific">Phanerochaete sordida</name>
    <dbReference type="NCBI Taxonomy" id="48140"/>
    <lineage>
        <taxon>Eukaryota</taxon>
        <taxon>Fungi</taxon>
        <taxon>Dikarya</taxon>
        <taxon>Basidiomycota</taxon>
        <taxon>Agaricomycotina</taxon>
        <taxon>Agaricomycetes</taxon>
        <taxon>Polyporales</taxon>
        <taxon>Phanerochaetaceae</taxon>
        <taxon>Phanerochaete</taxon>
    </lineage>
</organism>
<dbReference type="EMBL" id="BPQB01000064">
    <property type="protein sequence ID" value="GJE96819.1"/>
    <property type="molecule type" value="Genomic_DNA"/>
</dbReference>
<keyword evidence="2" id="KW-1185">Reference proteome</keyword>
<accession>A0A9P3LJM2</accession>
<reference evidence="1 2" key="1">
    <citation type="submission" date="2021-08" db="EMBL/GenBank/DDBJ databases">
        <title>Draft Genome Sequence of Phanerochaete sordida strain YK-624.</title>
        <authorList>
            <person name="Mori T."/>
            <person name="Dohra H."/>
            <person name="Suzuki T."/>
            <person name="Kawagishi H."/>
            <person name="Hirai H."/>
        </authorList>
    </citation>
    <scope>NUCLEOTIDE SEQUENCE [LARGE SCALE GENOMIC DNA]</scope>
    <source>
        <strain evidence="1 2">YK-624</strain>
    </source>
</reference>
<dbReference type="OrthoDB" id="2862517at2759"/>
<evidence type="ECO:0000313" key="1">
    <source>
        <dbReference type="EMBL" id="GJE96819.1"/>
    </source>
</evidence>
<comment type="caution">
    <text evidence="1">The sequence shown here is derived from an EMBL/GenBank/DDBJ whole genome shotgun (WGS) entry which is preliminary data.</text>
</comment>
<gene>
    <name evidence="1" type="ORF">PsYK624_130260</name>
</gene>
<protein>
    <submittedName>
        <fullName evidence="1">Uncharacterized protein</fullName>
    </submittedName>
</protein>